<accession>A0A3Q0ES74</accession>
<feature type="compositionally biased region" description="Polar residues" evidence="1">
    <location>
        <begin position="68"/>
        <end position="77"/>
    </location>
</feature>
<dbReference type="AlphaFoldDB" id="A0A3Q0ES74"/>
<feature type="compositionally biased region" description="Polar residues" evidence="1">
    <location>
        <begin position="122"/>
        <end position="139"/>
    </location>
</feature>
<dbReference type="PANTHER" id="PTHR33673:SF36">
    <property type="entry name" value="MYB-LIKE PROTEIN Q"/>
    <property type="match status" value="1"/>
</dbReference>
<feature type="region of interest" description="Disordered" evidence="1">
    <location>
        <begin position="270"/>
        <end position="307"/>
    </location>
</feature>
<evidence type="ECO:0000313" key="3">
    <source>
        <dbReference type="RefSeq" id="XP_022633936.1"/>
    </source>
</evidence>
<gene>
    <name evidence="3" type="primary">LOC111241236</name>
</gene>
<reference evidence="3" key="1">
    <citation type="submission" date="2025-08" db="UniProtKB">
        <authorList>
            <consortium name="RefSeq"/>
        </authorList>
    </citation>
    <scope>IDENTIFICATION</scope>
    <source>
        <tissue evidence="3">Leaf</tissue>
    </source>
</reference>
<keyword evidence="2" id="KW-1185">Reference proteome</keyword>
<dbReference type="GeneID" id="111241236"/>
<dbReference type="PANTHER" id="PTHR33673">
    <property type="entry name" value="SUPPRESSOR SRP40-LIKE PROTEIN"/>
    <property type="match status" value="1"/>
</dbReference>
<evidence type="ECO:0000256" key="1">
    <source>
        <dbReference type="SAM" id="MobiDB-lite"/>
    </source>
</evidence>
<feature type="compositionally biased region" description="Polar residues" evidence="1">
    <location>
        <begin position="279"/>
        <end position="294"/>
    </location>
</feature>
<feature type="compositionally biased region" description="Basic and acidic residues" evidence="1">
    <location>
        <begin position="1"/>
        <end position="15"/>
    </location>
</feature>
<feature type="compositionally biased region" description="Low complexity" evidence="1">
    <location>
        <begin position="78"/>
        <end position="89"/>
    </location>
</feature>
<feature type="compositionally biased region" description="Basic and acidic residues" evidence="1">
    <location>
        <begin position="51"/>
        <end position="67"/>
    </location>
</feature>
<organism evidence="2 3">
    <name type="scientific">Vigna radiata var. radiata</name>
    <name type="common">Mung bean</name>
    <name type="synonym">Phaseolus aureus</name>
    <dbReference type="NCBI Taxonomy" id="3916"/>
    <lineage>
        <taxon>Eukaryota</taxon>
        <taxon>Viridiplantae</taxon>
        <taxon>Streptophyta</taxon>
        <taxon>Embryophyta</taxon>
        <taxon>Tracheophyta</taxon>
        <taxon>Spermatophyta</taxon>
        <taxon>Magnoliopsida</taxon>
        <taxon>eudicotyledons</taxon>
        <taxon>Gunneridae</taxon>
        <taxon>Pentapetalae</taxon>
        <taxon>rosids</taxon>
        <taxon>fabids</taxon>
        <taxon>Fabales</taxon>
        <taxon>Fabaceae</taxon>
        <taxon>Papilionoideae</taxon>
        <taxon>50 kb inversion clade</taxon>
        <taxon>NPAAA clade</taxon>
        <taxon>indigoferoid/millettioid clade</taxon>
        <taxon>Phaseoleae</taxon>
        <taxon>Vigna</taxon>
    </lineage>
</organism>
<dbReference type="Proteomes" id="UP000087766">
    <property type="component" value="Unplaced"/>
</dbReference>
<name>A0A3Q0ES74_VIGRR</name>
<sequence length="373" mass="41169">MDGESIDHSIQDKQAKVVSETIGDSPRSKDSSRESGSSSDSEKQICVISKVESDKAEFSDTHTDDTKITSSSARRGTSCSLSEPSSDDSFAMEESFTYTKSGKDYVSSSESSDKSEVDNNFVLPTSTDEVNNLSNSQKDMSPIASPPLQVMDRSGSYNASIIPSSIFETNANPSEWSIASNDSLFSIQIGQPSFSREKAFMYGELCLSMELTKSGELNNQEPSVILQKIGTTENNVAVEEIDTSIKSADVEELQATTSFGSFKFEGESHLLDDNETETSPETKSLKSSKSNASIPSHRDNEILPDPPLKKRSRKAYFYSCGWMSHLWPSCKCLSCCSSFSSCWRCNRTKCHHATSLIRRKWFYEDGCFTTGVR</sequence>
<evidence type="ECO:0000313" key="2">
    <source>
        <dbReference type="Proteomes" id="UP000087766"/>
    </source>
</evidence>
<feature type="region of interest" description="Disordered" evidence="1">
    <location>
        <begin position="1"/>
        <end position="143"/>
    </location>
</feature>
<dbReference type="RefSeq" id="XP_022633936.1">
    <property type="nucleotide sequence ID" value="XM_022778215.1"/>
</dbReference>
<protein>
    <submittedName>
        <fullName evidence="3">Uncharacterized protein LOC111241236 isoform X2</fullName>
    </submittedName>
</protein>
<proteinExistence type="predicted"/>